<dbReference type="AlphaFoldDB" id="E0XTR2"/>
<accession>E0XTR2</accession>
<organism evidence="1">
    <name type="scientific">uncultured Sphingobacteriales bacterium HF0130_33B19</name>
    <dbReference type="NCBI Taxonomy" id="710991"/>
    <lineage>
        <taxon>Bacteria</taxon>
        <taxon>Pseudomonadati</taxon>
        <taxon>Bacteroidota</taxon>
        <taxon>Sphingobacteriia</taxon>
        <taxon>Sphingobacteriales</taxon>
        <taxon>environmental samples</taxon>
    </lineage>
</organism>
<sequence>MKKIIITLLFGLILISASAQVERLVGPRIGITFVTAGSTADFLHEGYDYVDDSETQLGQTGSAFTTQYGWQWETRFADGGGNVVGLVEWIALVAGMEKGRFLPSVTSVIGARTADGWEFGVGPTLALSGIGMVMGFGKNFKSGNLNLPVNIVYSPGKKLDDTYRDDNGNWTQIPYEYSTGARISLMVGFNLSK</sequence>
<evidence type="ECO:0000313" key="1">
    <source>
        <dbReference type="EMBL" id="ADI17803.1"/>
    </source>
</evidence>
<dbReference type="EMBL" id="GU474874">
    <property type="protein sequence ID" value="ADI17803.1"/>
    <property type="molecule type" value="Genomic_DNA"/>
</dbReference>
<reference evidence="1" key="1">
    <citation type="journal article" date="2011" name="Environ. Microbiol.">
        <title>Time-series analyses of Monterey Bay coastal microbial picoplankton using a 'genome proxy' microarray.</title>
        <authorList>
            <person name="Rich V.I."/>
            <person name="Pham V.D."/>
            <person name="Eppley J."/>
            <person name="Shi Y."/>
            <person name="DeLong E.F."/>
        </authorList>
    </citation>
    <scope>NUCLEOTIDE SEQUENCE</scope>
</reference>
<protein>
    <recommendedName>
        <fullName evidence="2">Outer membrane protein beta-barrel domain-containing protein</fullName>
    </recommendedName>
</protein>
<proteinExistence type="predicted"/>
<name>E0XTR2_9SPHI</name>
<evidence type="ECO:0008006" key="2">
    <source>
        <dbReference type="Google" id="ProtNLM"/>
    </source>
</evidence>